<dbReference type="SMART" id="SM00980">
    <property type="entry name" value="THAP"/>
    <property type="match status" value="1"/>
</dbReference>
<dbReference type="EMBL" id="JARBDR010000011">
    <property type="protein sequence ID" value="KAJ8322411.1"/>
    <property type="molecule type" value="Genomic_DNA"/>
</dbReference>
<evidence type="ECO:0000256" key="3">
    <source>
        <dbReference type="ARBA" id="ARBA00022833"/>
    </source>
</evidence>
<comment type="caution">
    <text evidence="8">The sequence shown here is derived from an EMBL/GenBank/DDBJ whole genome shotgun (WGS) entry which is preliminary data.</text>
</comment>
<dbReference type="InterPro" id="IPR006612">
    <property type="entry name" value="THAP_Znf"/>
</dbReference>
<dbReference type="Pfam" id="PF05485">
    <property type="entry name" value="THAP"/>
    <property type="match status" value="1"/>
</dbReference>
<evidence type="ECO:0000256" key="6">
    <source>
        <dbReference type="SAM" id="MobiDB-lite"/>
    </source>
</evidence>
<evidence type="ECO:0000259" key="7">
    <source>
        <dbReference type="PROSITE" id="PS50950"/>
    </source>
</evidence>
<keyword evidence="2 5" id="KW-0863">Zinc-finger</keyword>
<name>A0ABQ9G045_TEGGR</name>
<keyword evidence="3" id="KW-0862">Zinc</keyword>
<dbReference type="PANTHER" id="PTHR31751:SF42">
    <property type="entry name" value="PROTEIN CBG10204"/>
    <property type="match status" value="1"/>
</dbReference>
<evidence type="ECO:0000313" key="8">
    <source>
        <dbReference type="EMBL" id="KAJ8322411.1"/>
    </source>
</evidence>
<sequence>MSGGRGIVCVAYGCSNTTLDNVSMHKFPMKKPGLLRQWVNFVKSKRKDWEQPSAYSTLCSDHFTEECFPVKYCIMESMGQSPQQKRLKPGSILHTLTSNNTCITDEQEPPVPVSSEEDNNKQNSSVIPDDVKENERPCITSRNVGCQLSLRRKEYRSHYVQARFIGKNKGSQTKSQTRDIGVTCNLLPAPKLTRLSCEETKDVDDVDGLSCSTSEHYVDSKDKSFEFTDNILNDEIDDSVSSLDDSEENASKYIVYQSYLLELFSNCPRCANPTTGIIKHIRGSMLCVQQDCIQCKFHRVWYSQPMIGSIPAGNLAISCALLFSGSLPSKLMRFMHFMGLQTISYSAFMKHQATFLQPTILKVWNQKQEKYFNEARRIGEPLCIGGDGRCDSMGHSAKYGSYSVIDLESGTIIDVQLVQSNEVKSSLHMEKEGLDRSVSFLKRNGLVIGKIVTDRHVQVKKWVRENLPETKHCVDVWHVAKALKKKLTRLSKEKECNILQQWIKSLTNHLYWVAASTPSGHKDLMWEKWTSVGNHIQNIHEGHGNLFHACSHGSIDGIRKKNWLKAGSKASVKVEELVHSRQMKMDIPMLSTNQQTSDLEAYHSVINHFAPKMIGFSYPGQHCRLCKSSDNEDI</sequence>
<evidence type="ECO:0000256" key="1">
    <source>
        <dbReference type="ARBA" id="ARBA00022723"/>
    </source>
</evidence>
<dbReference type="Proteomes" id="UP001217089">
    <property type="component" value="Unassembled WGS sequence"/>
</dbReference>
<protein>
    <recommendedName>
        <fullName evidence="7">THAP-type domain-containing protein</fullName>
    </recommendedName>
</protein>
<evidence type="ECO:0000256" key="4">
    <source>
        <dbReference type="ARBA" id="ARBA00023125"/>
    </source>
</evidence>
<accession>A0ABQ9G045</accession>
<evidence type="ECO:0000256" key="5">
    <source>
        <dbReference type="PROSITE-ProRule" id="PRU00309"/>
    </source>
</evidence>
<dbReference type="SUPFAM" id="SSF57716">
    <property type="entry name" value="Glucocorticoid receptor-like (DNA-binding domain)"/>
    <property type="match status" value="1"/>
</dbReference>
<keyword evidence="9" id="KW-1185">Reference proteome</keyword>
<keyword evidence="4 5" id="KW-0238">DNA-binding</keyword>
<dbReference type="PANTHER" id="PTHR31751">
    <property type="entry name" value="SI:CH211-108C17.2-RELATED-RELATED"/>
    <property type="match status" value="1"/>
</dbReference>
<proteinExistence type="predicted"/>
<reference evidence="8 9" key="1">
    <citation type="submission" date="2022-12" db="EMBL/GenBank/DDBJ databases">
        <title>Chromosome-level genome of Tegillarca granosa.</title>
        <authorList>
            <person name="Kim J."/>
        </authorList>
    </citation>
    <scope>NUCLEOTIDE SEQUENCE [LARGE SCALE GENOMIC DNA]</scope>
    <source>
        <strain evidence="8">Teg-2019</strain>
        <tissue evidence="8">Adductor muscle</tissue>
    </source>
</reference>
<feature type="domain" description="THAP-type" evidence="7">
    <location>
        <begin position="1"/>
        <end position="96"/>
    </location>
</feature>
<evidence type="ECO:0000256" key="2">
    <source>
        <dbReference type="ARBA" id="ARBA00022771"/>
    </source>
</evidence>
<evidence type="ECO:0000313" key="9">
    <source>
        <dbReference type="Proteomes" id="UP001217089"/>
    </source>
</evidence>
<keyword evidence="1" id="KW-0479">Metal-binding</keyword>
<dbReference type="SMART" id="SM00692">
    <property type="entry name" value="DM3"/>
    <property type="match status" value="1"/>
</dbReference>
<organism evidence="8 9">
    <name type="scientific">Tegillarca granosa</name>
    <name type="common">Malaysian cockle</name>
    <name type="synonym">Anadara granosa</name>
    <dbReference type="NCBI Taxonomy" id="220873"/>
    <lineage>
        <taxon>Eukaryota</taxon>
        <taxon>Metazoa</taxon>
        <taxon>Spiralia</taxon>
        <taxon>Lophotrochozoa</taxon>
        <taxon>Mollusca</taxon>
        <taxon>Bivalvia</taxon>
        <taxon>Autobranchia</taxon>
        <taxon>Pteriomorphia</taxon>
        <taxon>Arcoida</taxon>
        <taxon>Arcoidea</taxon>
        <taxon>Arcidae</taxon>
        <taxon>Tegillarca</taxon>
    </lineage>
</organism>
<feature type="region of interest" description="Disordered" evidence="6">
    <location>
        <begin position="101"/>
        <end position="133"/>
    </location>
</feature>
<dbReference type="PROSITE" id="PS50950">
    <property type="entry name" value="ZF_THAP"/>
    <property type="match status" value="1"/>
</dbReference>
<gene>
    <name evidence="8" type="ORF">KUTeg_000036</name>
</gene>